<dbReference type="Gene3D" id="3.40.50.620">
    <property type="entry name" value="HUPs"/>
    <property type="match status" value="1"/>
</dbReference>
<dbReference type="AlphaFoldDB" id="A0A318JWP6"/>
<evidence type="ECO:0008006" key="3">
    <source>
        <dbReference type="Google" id="ProtNLM"/>
    </source>
</evidence>
<dbReference type="Proteomes" id="UP000247569">
    <property type="component" value="Unassembled WGS sequence"/>
</dbReference>
<proteinExistence type="predicted"/>
<keyword evidence="2" id="KW-1185">Reference proteome</keyword>
<comment type="caution">
    <text evidence="1">The sequence shown here is derived from an EMBL/GenBank/DDBJ whole genome shotgun (WGS) entry which is preliminary data.</text>
</comment>
<dbReference type="InterPro" id="IPR014729">
    <property type="entry name" value="Rossmann-like_a/b/a_fold"/>
</dbReference>
<organism evidence="1 2">
    <name type="scientific">Nocardia tenerifensis</name>
    <dbReference type="NCBI Taxonomy" id="228006"/>
    <lineage>
        <taxon>Bacteria</taxon>
        <taxon>Bacillati</taxon>
        <taxon>Actinomycetota</taxon>
        <taxon>Actinomycetes</taxon>
        <taxon>Mycobacteriales</taxon>
        <taxon>Nocardiaceae</taxon>
        <taxon>Nocardia</taxon>
    </lineage>
</organism>
<dbReference type="SUPFAM" id="SSF52402">
    <property type="entry name" value="Adenine nucleotide alpha hydrolases-like"/>
    <property type="match status" value="1"/>
</dbReference>
<protein>
    <recommendedName>
        <fullName evidence="3">Universal stress protein family protein</fullName>
    </recommendedName>
</protein>
<evidence type="ECO:0000313" key="2">
    <source>
        <dbReference type="Proteomes" id="UP000247569"/>
    </source>
</evidence>
<reference evidence="1 2" key="1">
    <citation type="submission" date="2018-05" db="EMBL/GenBank/DDBJ databases">
        <title>Genomic Encyclopedia of Type Strains, Phase IV (KMG-IV): sequencing the most valuable type-strain genomes for metagenomic binning, comparative biology and taxonomic classification.</title>
        <authorList>
            <person name="Goeker M."/>
        </authorList>
    </citation>
    <scope>NUCLEOTIDE SEQUENCE [LARGE SCALE GENOMIC DNA]</scope>
    <source>
        <strain evidence="1 2">DSM 44704</strain>
    </source>
</reference>
<sequence length="44" mass="4483">MLADRPTRSLLDESANAQLVIVGTHGRGGFASMLGSAADTPAAR</sequence>
<accession>A0A318JWP6</accession>
<evidence type="ECO:0000313" key="1">
    <source>
        <dbReference type="EMBL" id="PXX58056.1"/>
    </source>
</evidence>
<dbReference type="EMBL" id="QJKF01000015">
    <property type="protein sequence ID" value="PXX58056.1"/>
    <property type="molecule type" value="Genomic_DNA"/>
</dbReference>
<name>A0A318JWP6_9NOCA</name>
<gene>
    <name evidence="1" type="ORF">DFR70_11529</name>
</gene>